<dbReference type="AlphaFoldDB" id="A0AAV6U5U3"/>
<gene>
    <name evidence="3" type="ORF">JTE90_011968</name>
</gene>
<proteinExistence type="predicted"/>
<name>A0AAV6U5U3_9ARAC</name>
<dbReference type="Pfam" id="PF21788">
    <property type="entry name" value="TNP-like_GBD"/>
    <property type="match status" value="1"/>
</dbReference>
<evidence type="ECO:0008006" key="5">
    <source>
        <dbReference type="Google" id="ProtNLM"/>
    </source>
</evidence>
<keyword evidence="4" id="KW-1185">Reference proteome</keyword>
<reference evidence="3 4" key="1">
    <citation type="journal article" date="2022" name="Nat. Ecol. Evol.">
        <title>A masculinizing supergene underlies an exaggerated male reproductive morph in a spider.</title>
        <authorList>
            <person name="Hendrickx F."/>
            <person name="De Corte Z."/>
            <person name="Sonet G."/>
            <person name="Van Belleghem S.M."/>
            <person name="Kostlbacher S."/>
            <person name="Vangestel C."/>
        </authorList>
    </citation>
    <scope>NUCLEOTIDE SEQUENCE [LARGE SCALE GENOMIC DNA]</scope>
    <source>
        <strain evidence="3">W744_W776</strain>
    </source>
</reference>
<dbReference type="InterPro" id="IPR048365">
    <property type="entry name" value="TNP-like_RNaseH_N"/>
</dbReference>
<protein>
    <recommendedName>
        <fullName evidence="5">Transposable element P transposase</fullName>
    </recommendedName>
</protein>
<dbReference type="EMBL" id="JAFNEN010000653">
    <property type="protein sequence ID" value="KAG8179021.1"/>
    <property type="molecule type" value="Genomic_DNA"/>
</dbReference>
<dbReference type="Pfam" id="PF21787">
    <property type="entry name" value="TNP-like_RNaseH_N"/>
    <property type="match status" value="1"/>
</dbReference>
<evidence type="ECO:0000259" key="1">
    <source>
        <dbReference type="Pfam" id="PF21787"/>
    </source>
</evidence>
<organism evidence="3 4">
    <name type="scientific">Oedothorax gibbosus</name>
    <dbReference type="NCBI Taxonomy" id="931172"/>
    <lineage>
        <taxon>Eukaryota</taxon>
        <taxon>Metazoa</taxon>
        <taxon>Ecdysozoa</taxon>
        <taxon>Arthropoda</taxon>
        <taxon>Chelicerata</taxon>
        <taxon>Arachnida</taxon>
        <taxon>Araneae</taxon>
        <taxon>Araneomorphae</taxon>
        <taxon>Entelegynae</taxon>
        <taxon>Araneoidea</taxon>
        <taxon>Linyphiidae</taxon>
        <taxon>Erigoninae</taxon>
        <taxon>Oedothorax</taxon>
    </lineage>
</organism>
<dbReference type="InterPro" id="IPR048366">
    <property type="entry name" value="TNP-like_GBD"/>
</dbReference>
<evidence type="ECO:0000313" key="3">
    <source>
        <dbReference type="EMBL" id="KAG8179021.1"/>
    </source>
</evidence>
<feature type="domain" description="Transposable element P transposase-like RNase H" evidence="1">
    <location>
        <begin position="15"/>
        <end position="135"/>
    </location>
</feature>
<evidence type="ECO:0000313" key="4">
    <source>
        <dbReference type="Proteomes" id="UP000827092"/>
    </source>
</evidence>
<evidence type="ECO:0000259" key="2">
    <source>
        <dbReference type="Pfam" id="PF21788"/>
    </source>
</evidence>
<dbReference type="Proteomes" id="UP000827092">
    <property type="component" value="Unassembled WGS sequence"/>
</dbReference>
<sequence length="370" mass="42729">MDKCTQLIKARVIDEAQKLKPEEKFASLVVDEMAIKPQCIYDSKLDCFFGAKSESIKTTREEYDNANRLLCFILYGLSTKYCIPCGYYFTKQLTAKELYAYTSSIIKDVEECSFIIVRVVTDNLAVNTAMFKEFGGGELKISIPHPCDPGRKLFFAFDQNHIVKNIRSLFLDKDMSNGQEIISGKYLRLLYRIQKNEKIKPVRNLTCKHVLPSNLEKMNVGRAVLVFSPPVVAAIKFLKENSSRHPSAFEFKNAGATIEFLENVYKWFSIHDVCNKTQHIYSRNPNKEHFYSVDDQRLDWLINDFLQYLNAITQACSEHDPPLNFLSDQTHEAIELTTRSTVECIRYLLDNGFYYVLTRSFNSDSVESFF</sequence>
<dbReference type="PANTHER" id="PTHR48257:SF1">
    <property type="match status" value="1"/>
</dbReference>
<dbReference type="PANTHER" id="PTHR48257">
    <property type="match status" value="1"/>
</dbReference>
<accession>A0AAV6U5U3</accession>
<feature type="domain" description="Transposable element P transposase-like GTP-binding insertion" evidence="2">
    <location>
        <begin position="161"/>
        <end position="279"/>
    </location>
</feature>
<comment type="caution">
    <text evidence="3">The sequence shown here is derived from an EMBL/GenBank/DDBJ whole genome shotgun (WGS) entry which is preliminary data.</text>
</comment>